<name>A0A502GDQ0_9GAMM</name>
<dbReference type="AlphaFoldDB" id="A0A502GDQ0"/>
<dbReference type="Proteomes" id="UP000317663">
    <property type="component" value="Unassembled WGS sequence"/>
</dbReference>
<accession>A0A502GDQ0</accession>
<keyword evidence="2" id="KW-1185">Reference proteome</keyword>
<organism evidence="1 2">
    <name type="scientific">Ewingella americana</name>
    <dbReference type="NCBI Taxonomy" id="41202"/>
    <lineage>
        <taxon>Bacteria</taxon>
        <taxon>Pseudomonadati</taxon>
        <taxon>Pseudomonadota</taxon>
        <taxon>Gammaproteobacteria</taxon>
        <taxon>Enterobacterales</taxon>
        <taxon>Yersiniaceae</taxon>
        <taxon>Ewingella</taxon>
    </lineage>
</organism>
<reference evidence="1 2" key="1">
    <citation type="journal article" date="2019" name="Environ. Microbiol.">
        <title>Species interactions and distinct microbial communities in high Arctic permafrost affected cryosols are associated with the CH4 and CO2 gas fluxes.</title>
        <authorList>
            <person name="Altshuler I."/>
            <person name="Hamel J."/>
            <person name="Turney S."/>
            <person name="Magnuson E."/>
            <person name="Levesque R."/>
            <person name="Greer C."/>
            <person name="Whyte L.G."/>
        </authorList>
    </citation>
    <scope>NUCLEOTIDE SEQUENCE [LARGE SCALE GENOMIC DNA]</scope>
    <source>
        <strain evidence="1 2">E4</strain>
    </source>
</reference>
<evidence type="ECO:0000313" key="2">
    <source>
        <dbReference type="Proteomes" id="UP000317663"/>
    </source>
</evidence>
<sequence>MASKYYRGRRQQSPCCTVPDHFHSELSRFQFLTDIPKSLALWQGGKRVNSDELTQVSDSDSRMQPRLQGRRVLQFCQHRPGD</sequence>
<protein>
    <submittedName>
        <fullName evidence="1">Uncharacterized protein</fullName>
    </submittedName>
</protein>
<comment type="caution">
    <text evidence="1">The sequence shown here is derived from an EMBL/GenBank/DDBJ whole genome shotgun (WGS) entry which is preliminary data.</text>
</comment>
<proteinExistence type="predicted"/>
<evidence type="ECO:0000313" key="1">
    <source>
        <dbReference type="EMBL" id="TPG58833.1"/>
    </source>
</evidence>
<dbReference type="EMBL" id="RCZD01000010">
    <property type="protein sequence ID" value="TPG58833.1"/>
    <property type="molecule type" value="Genomic_DNA"/>
</dbReference>
<gene>
    <name evidence="1" type="ORF">EAH77_18155</name>
</gene>